<sequence>MIIYENTIKSKGSLVGEFGDGMFILFGDNAPDMLKDYCYGIDVVPTNATIEVGHKLKVDGEEFEILGVGDVAEKNLVDLGHLTVHFSGDLDSLLPGAIVVENKSCPKIDINTKITIEKLN</sequence>
<dbReference type="PANTHER" id="PTHR40398">
    <property type="entry name" value="PTS SYSTEM GLUCITOL/SORBITOL-SPECIFIC EIIA COMPONENT"/>
    <property type="match status" value="1"/>
</dbReference>
<dbReference type="PROSITE" id="PS51097">
    <property type="entry name" value="PTS_EIIA_TYPE_5"/>
    <property type="match status" value="1"/>
</dbReference>
<comment type="caution">
    <text evidence="2">The sequence shown here is derived from an EMBL/GenBank/DDBJ whole genome shotgun (WGS) entry which is preliminary data.</text>
</comment>
<dbReference type="RefSeq" id="WP_003147948.1">
    <property type="nucleotide sequence ID" value="NZ_GL883586.1"/>
</dbReference>
<evidence type="ECO:0000313" key="3">
    <source>
        <dbReference type="Proteomes" id="UP000004773"/>
    </source>
</evidence>
<dbReference type="Proteomes" id="UP000004773">
    <property type="component" value="Unassembled WGS sequence"/>
</dbReference>
<gene>
    <name evidence="2" type="ORF">HMPREF0428_01775</name>
</gene>
<dbReference type="AlphaFoldDB" id="A0AA87AJY1"/>
<reference evidence="2 3" key="1">
    <citation type="submission" date="2011-03" db="EMBL/GenBank/DDBJ databases">
        <title>The Genome Sequence of Gemella haemolysans M341.</title>
        <authorList>
            <consortium name="The Broad Institute Genome Sequencing Platform"/>
            <consortium name="The Broad Institute Genome Sequencing Center for Infectious Disease"/>
            <person name="Earl A."/>
            <person name="Ward D."/>
            <person name="Feldgarden M."/>
            <person name="Gevers D."/>
            <person name="Sibley C.D."/>
            <person name="Field T.R."/>
            <person name="Grinwis M."/>
            <person name="Eshaghurshan C.S."/>
            <person name="Surette M.G."/>
            <person name="Young S.K."/>
            <person name="Zeng Q."/>
            <person name="Gargeya S."/>
            <person name="Fitzgerald M."/>
            <person name="Haas B."/>
            <person name="Abouelleil A."/>
            <person name="Alvarado L."/>
            <person name="Arachchi H.M."/>
            <person name="Berlin A."/>
            <person name="Brown A."/>
            <person name="Chapman S.B."/>
            <person name="Chen Z."/>
            <person name="Dunbar C."/>
            <person name="Freedman E."/>
            <person name="Gearin G."/>
            <person name="Gellesch M."/>
            <person name="Goldberg J."/>
            <person name="Griggs A."/>
            <person name="Gujja S."/>
            <person name="Heilman E.R."/>
            <person name="Heiman D."/>
            <person name="Howarth C."/>
            <person name="Larson L."/>
            <person name="Lui A."/>
            <person name="MacDonald P.J.P."/>
            <person name="Mehta T."/>
            <person name="Montmayeur A."/>
            <person name="Murphy C."/>
            <person name="Neiman D."/>
            <person name="Pearson M."/>
            <person name="Priest M."/>
            <person name="Roberts A."/>
            <person name="Saif S."/>
            <person name="Shea T."/>
            <person name="Shenoy N."/>
            <person name="Sisk P."/>
            <person name="Stolte C."/>
            <person name="Sykes S."/>
            <person name="White J."/>
            <person name="Yandava C."/>
            <person name="Wortman J."/>
            <person name="Nusbaum C."/>
            <person name="Birren B."/>
        </authorList>
    </citation>
    <scope>NUCLEOTIDE SEQUENCE [LARGE SCALE GENOMIC DNA]</scope>
    <source>
        <strain evidence="2 3">M341</strain>
    </source>
</reference>
<dbReference type="EMBL" id="ACRO01000045">
    <property type="protein sequence ID" value="EGF86127.1"/>
    <property type="molecule type" value="Genomic_DNA"/>
</dbReference>
<accession>A0AA87AJY1</accession>
<dbReference type="GO" id="GO:0016301">
    <property type="term" value="F:kinase activity"/>
    <property type="evidence" value="ECO:0007669"/>
    <property type="project" value="TreeGrafter"/>
</dbReference>
<protein>
    <recommendedName>
        <fullName evidence="4">PTS system, glucitol/sorbitol-specific, IIA component</fullName>
    </recommendedName>
</protein>
<evidence type="ECO:0008006" key="4">
    <source>
        <dbReference type="Google" id="ProtNLM"/>
    </source>
</evidence>
<dbReference type="SUPFAM" id="SSF141530">
    <property type="entry name" value="PTSIIA/GutA-like"/>
    <property type="match status" value="1"/>
</dbReference>
<dbReference type="Pfam" id="PF03829">
    <property type="entry name" value="PTSIIA_gutA"/>
    <property type="match status" value="1"/>
</dbReference>
<evidence type="ECO:0000313" key="2">
    <source>
        <dbReference type="EMBL" id="EGF86127.1"/>
    </source>
</evidence>
<dbReference type="GO" id="GO:0005737">
    <property type="term" value="C:cytoplasm"/>
    <property type="evidence" value="ECO:0007669"/>
    <property type="project" value="InterPro"/>
</dbReference>
<dbReference type="PANTHER" id="PTHR40398:SF1">
    <property type="entry name" value="PTS SYSTEM GLUCITOL_SORBITOL-SPECIFIC EIIA COMPONENT"/>
    <property type="match status" value="1"/>
</dbReference>
<dbReference type="Gene3D" id="2.40.33.40">
    <property type="entry name" value="Phosphotransferase system, glucitol/sorbitol-specific IIA component"/>
    <property type="match status" value="1"/>
</dbReference>
<comment type="caution">
    <text evidence="1">Lacks conserved residue(s) required for the propagation of feature annotation.</text>
</comment>
<dbReference type="InterPro" id="IPR036665">
    <property type="entry name" value="PTS_IIA_glucitol/sorbitol_sf"/>
</dbReference>
<dbReference type="GO" id="GO:0009401">
    <property type="term" value="P:phosphoenolpyruvate-dependent sugar phosphotransferase system"/>
    <property type="evidence" value="ECO:0007669"/>
    <property type="project" value="InterPro"/>
</dbReference>
<organism evidence="2 3">
    <name type="scientific">Gemella haemolysans M341</name>
    <dbReference type="NCBI Taxonomy" id="562981"/>
    <lineage>
        <taxon>Bacteria</taxon>
        <taxon>Bacillati</taxon>
        <taxon>Bacillota</taxon>
        <taxon>Bacilli</taxon>
        <taxon>Bacillales</taxon>
        <taxon>Gemellaceae</taxon>
        <taxon>Gemella</taxon>
    </lineage>
</organism>
<dbReference type="InterPro" id="IPR004716">
    <property type="entry name" value="PTS_IIA_glucitol/sorbitol-sp"/>
</dbReference>
<dbReference type="GO" id="GO:0008982">
    <property type="term" value="F:protein-N(PI)-phosphohistidine-sugar phosphotransferase activity"/>
    <property type="evidence" value="ECO:0007669"/>
    <property type="project" value="InterPro"/>
</dbReference>
<proteinExistence type="predicted"/>
<name>A0AA87AJY1_9BACL</name>
<evidence type="ECO:0000256" key="1">
    <source>
        <dbReference type="PROSITE-ProRule" id="PRU00420"/>
    </source>
</evidence>